<dbReference type="InterPro" id="IPR001589">
    <property type="entry name" value="Actinin_actin-bd_CS"/>
</dbReference>
<feature type="domain" description="Calponin-homology (CH)" evidence="5">
    <location>
        <begin position="130"/>
        <end position="236"/>
    </location>
</feature>
<dbReference type="InterPro" id="IPR036872">
    <property type="entry name" value="CH_dom_sf"/>
</dbReference>
<feature type="coiled-coil region" evidence="3">
    <location>
        <begin position="437"/>
        <end position="489"/>
    </location>
</feature>
<protein>
    <recommendedName>
        <fullName evidence="5">Calponin-homology (CH) domain-containing protein</fullName>
    </recommendedName>
</protein>
<dbReference type="Proteomes" id="UP001470230">
    <property type="component" value="Unassembled WGS sequence"/>
</dbReference>
<keyword evidence="8" id="KW-1185">Reference proteome</keyword>
<keyword evidence="1" id="KW-0677">Repeat</keyword>
<dbReference type="Pfam" id="PF00307">
    <property type="entry name" value="CH"/>
    <property type="match status" value="2"/>
</dbReference>
<comment type="caution">
    <text evidence="7">The sequence shown here is derived from an EMBL/GenBank/DDBJ whole genome shotgun (WGS) entry which is preliminary data.</text>
</comment>
<feature type="coiled-coil region" evidence="3">
    <location>
        <begin position="591"/>
        <end position="625"/>
    </location>
</feature>
<keyword evidence="3" id="KW-0175">Coiled coil</keyword>
<dbReference type="PROSITE" id="PS00019">
    <property type="entry name" value="ACTININ_1"/>
    <property type="match status" value="1"/>
</dbReference>
<feature type="region of interest" description="Disordered" evidence="4">
    <location>
        <begin position="294"/>
        <end position="359"/>
    </location>
</feature>
<organism evidence="7 8">
    <name type="scientific">Tritrichomonas musculus</name>
    <dbReference type="NCBI Taxonomy" id="1915356"/>
    <lineage>
        <taxon>Eukaryota</taxon>
        <taxon>Metamonada</taxon>
        <taxon>Parabasalia</taxon>
        <taxon>Tritrichomonadida</taxon>
        <taxon>Tritrichomonadidae</taxon>
        <taxon>Tritrichomonas</taxon>
    </lineage>
</organism>
<evidence type="ECO:0000256" key="4">
    <source>
        <dbReference type="SAM" id="MobiDB-lite"/>
    </source>
</evidence>
<reference evidence="7 8" key="1">
    <citation type="submission" date="2024-04" db="EMBL/GenBank/DDBJ databases">
        <title>Tritrichomonas musculus Genome.</title>
        <authorList>
            <person name="Alves-Ferreira E."/>
            <person name="Grigg M."/>
            <person name="Lorenzi H."/>
            <person name="Galac M."/>
        </authorList>
    </citation>
    <scope>NUCLEOTIDE SEQUENCE [LARGE SCALE GENOMIC DNA]</scope>
    <source>
        <strain evidence="7 8">EAF2021</strain>
    </source>
</reference>
<gene>
    <name evidence="7" type="ORF">M9Y10_026264</name>
    <name evidence="6" type="ORF">M9Y10_032052</name>
</gene>
<dbReference type="SUPFAM" id="SSF47576">
    <property type="entry name" value="Calponin-homology domain, CH-domain"/>
    <property type="match status" value="1"/>
</dbReference>
<accession>A0ABR2H870</accession>
<evidence type="ECO:0000313" key="8">
    <source>
        <dbReference type="Proteomes" id="UP001470230"/>
    </source>
</evidence>
<evidence type="ECO:0000313" key="6">
    <source>
        <dbReference type="EMBL" id="KAK8834280.1"/>
    </source>
</evidence>
<dbReference type="EMBL" id="JAPFFF010000039">
    <property type="protein sequence ID" value="KAK8842046.1"/>
    <property type="molecule type" value="Genomic_DNA"/>
</dbReference>
<evidence type="ECO:0000256" key="1">
    <source>
        <dbReference type="ARBA" id="ARBA00022737"/>
    </source>
</evidence>
<evidence type="ECO:0000256" key="3">
    <source>
        <dbReference type="SAM" id="Coils"/>
    </source>
</evidence>
<dbReference type="SMART" id="SM00033">
    <property type="entry name" value="CH"/>
    <property type="match status" value="2"/>
</dbReference>
<keyword evidence="2" id="KW-0009">Actin-binding</keyword>
<evidence type="ECO:0000313" key="7">
    <source>
        <dbReference type="EMBL" id="KAK8842046.1"/>
    </source>
</evidence>
<evidence type="ECO:0000259" key="5">
    <source>
        <dbReference type="PROSITE" id="PS50021"/>
    </source>
</evidence>
<dbReference type="PROSITE" id="PS50021">
    <property type="entry name" value="CH"/>
    <property type="match status" value="2"/>
</dbReference>
<feature type="coiled-coil region" evidence="3">
    <location>
        <begin position="691"/>
        <end position="725"/>
    </location>
</feature>
<feature type="domain" description="Calponin-homology (CH)" evidence="5">
    <location>
        <begin position="13"/>
        <end position="120"/>
    </location>
</feature>
<dbReference type="PANTHER" id="PTHR11915">
    <property type="entry name" value="SPECTRIN/FILAMIN RELATED CYTOSKELETAL PROTEIN"/>
    <property type="match status" value="1"/>
</dbReference>
<sequence>MTGLNKLDDQWVPLQIAVFTRWVNTQLKPVNAPELKDITQDLYTGVHLVQLAQVLIPKQAPRQWSREPIRNVDMVENCNLAIQMFEDDGVRFVNISGKDINDKNQKLILGLIWSLILKYSISKSVTSKDGEAEQASEKNSKDKLMLWAYDRVQNYPNMKDFKSYDMSMCALIDSYVPGMINYQELDPKDTEKNAKIVNDAMNELGIPVYIYPEDLVKTGDKVDEKTLLTQLSSAKQVLDNLPTDVKDRDIDISQEEIDEDAKRIDDEEAFLNKAIKEEKDTIAKEEADRLAAEKAEQERLAREKAEQERLAREKAEQERLAREKAEQERLAREKEEQERLARDAAEQERLDKEAAQRSSEFDNLRRIIEQLQHDLSDAQTRASDVRNKADAANRKASDLTAANDALRSENRVLKHTVKMMKDGSKGASERAVVISQIKNEVDDAKNSTNSVQSAQNEMKASLNTMNSNVECLTFEVKKLKDEAAKKKEKEATERALTVNDIDVDQIKGDVSNNMNLTNQLQQENTQLKQTMQGLQTKIDQLTSQINQRANAPVVIPDEYVQRVHDVHTQSSKANRKAADLHHDVEDIKNKNNSTSTCIEQLNAENQSLKDEMRTLKHEIKGLKDAAKEKEVPVEVPVASQIPDDLVDRVDDAQNHSKLANEDADYARNRASCANMKGDSAASKAIEANYKVDLLKIENEKLRSDLKVLKYEVKKIKRDYQEASNTKASDMLKDNNNIMDNNIMNVV</sequence>
<dbReference type="EMBL" id="JAPFFF010000441">
    <property type="protein sequence ID" value="KAK8834280.1"/>
    <property type="molecule type" value="Genomic_DNA"/>
</dbReference>
<evidence type="ECO:0000256" key="2">
    <source>
        <dbReference type="ARBA" id="ARBA00023203"/>
    </source>
</evidence>
<proteinExistence type="predicted"/>
<feature type="coiled-coil region" evidence="3">
    <location>
        <begin position="517"/>
        <end position="544"/>
    </location>
</feature>
<dbReference type="Gene3D" id="1.10.418.10">
    <property type="entry name" value="Calponin-like domain"/>
    <property type="match status" value="2"/>
</dbReference>
<dbReference type="InterPro" id="IPR001715">
    <property type="entry name" value="CH_dom"/>
</dbReference>
<name>A0ABR2H870_9EUKA</name>